<dbReference type="AlphaFoldDB" id="A0A1W6P2H8"/>
<organism evidence="1 2">
    <name type="scientific">Ketogulonicigenium robustum</name>
    <dbReference type="NCBI Taxonomy" id="92947"/>
    <lineage>
        <taxon>Bacteria</taxon>
        <taxon>Pseudomonadati</taxon>
        <taxon>Pseudomonadota</taxon>
        <taxon>Alphaproteobacteria</taxon>
        <taxon>Rhodobacterales</taxon>
        <taxon>Roseobacteraceae</taxon>
        <taxon>Ketogulonicigenium</taxon>
    </lineage>
</organism>
<dbReference type="EMBL" id="CP019937">
    <property type="protein sequence ID" value="ARO15497.1"/>
    <property type="molecule type" value="Genomic_DNA"/>
</dbReference>
<reference evidence="1 2" key="1">
    <citation type="submission" date="2017-02" db="EMBL/GenBank/DDBJ databases">
        <title>Ketogulonicigenium robustum SPU B003 Genome sequencing and assembly.</title>
        <authorList>
            <person name="Li Y."/>
            <person name="Liu L."/>
            <person name="Wang C."/>
            <person name="Zhang M."/>
            <person name="Zhang T."/>
            <person name="Zhang Y."/>
        </authorList>
    </citation>
    <scope>NUCLEOTIDE SEQUENCE [LARGE SCALE GENOMIC DNA]</scope>
    <source>
        <strain evidence="1 2">SPU_B003</strain>
    </source>
</reference>
<name>A0A1W6P2H8_9RHOB</name>
<gene>
    <name evidence="1" type="ORF">BVG79_02157</name>
</gene>
<sequence length="90" mass="9888">MQPAQAQFHCGNPPPAADPRRRICIGLSDCCVRPPRGLLGGFGLLGAGVHVDFHADRRFEELRLDPGHDIHPLAKTLRTRRALRRCGKGS</sequence>
<evidence type="ECO:0000313" key="1">
    <source>
        <dbReference type="EMBL" id="ARO15497.1"/>
    </source>
</evidence>
<keyword evidence="2" id="KW-1185">Reference proteome</keyword>
<dbReference type="KEGG" id="kro:BVG79_02157"/>
<dbReference type="STRING" id="92947.BVG79_02157"/>
<dbReference type="Proteomes" id="UP000242447">
    <property type="component" value="Chromosome"/>
</dbReference>
<evidence type="ECO:0000313" key="2">
    <source>
        <dbReference type="Proteomes" id="UP000242447"/>
    </source>
</evidence>
<proteinExistence type="predicted"/>
<protein>
    <submittedName>
        <fullName evidence="1">Uncharacterized protein</fullName>
    </submittedName>
</protein>
<accession>A0A1W6P2H8</accession>